<sequence length="84" mass="8856">PLGVCARDEPAAKGTTGPIRADGWVTASSEQAWYRGSKRRMVGVTSQDQQVAGSAVQGVRQEDGQGRAGVRAGEGQHKSEQAEF</sequence>
<comment type="caution">
    <text evidence="2">The sequence shown here is derived from an EMBL/GenBank/DDBJ whole genome shotgun (WGS) entry which is preliminary data.</text>
</comment>
<accession>A0ABN9CET7</accession>
<evidence type="ECO:0000313" key="2">
    <source>
        <dbReference type="EMBL" id="CAI9558608.1"/>
    </source>
</evidence>
<organism evidence="2 3">
    <name type="scientific">Staurois parvus</name>
    <dbReference type="NCBI Taxonomy" id="386267"/>
    <lineage>
        <taxon>Eukaryota</taxon>
        <taxon>Metazoa</taxon>
        <taxon>Chordata</taxon>
        <taxon>Craniata</taxon>
        <taxon>Vertebrata</taxon>
        <taxon>Euteleostomi</taxon>
        <taxon>Amphibia</taxon>
        <taxon>Batrachia</taxon>
        <taxon>Anura</taxon>
        <taxon>Neobatrachia</taxon>
        <taxon>Ranoidea</taxon>
        <taxon>Ranidae</taxon>
        <taxon>Staurois</taxon>
    </lineage>
</organism>
<feature type="region of interest" description="Disordered" evidence="1">
    <location>
        <begin position="45"/>
        <end position="84"/>
    </location>
</feature>
<keyword evidence="3" id="KW-1185">Reference proteome</keyword>
<feature type="non-terminal residue" evidence="2">
    <location>
        <position position="1"/>
    </location>
</feature>
<reference evidence="2" key="1">
    <citation type="submission" date="2023-05" db="EMBL/GenBank/DDBJ databases">
        <authorList>
            <person name="Stuckert A."/>
        </authorList>
    </citation>
    <scope>NUCLEOTIDE SEQUENCE</scope>
</reference>
<evidence type="ECO:0000313" key="3">
    <source>
        <dbReference type="Proteomes" id="UP001162483"/>
    </source>
</evidence>
<proteinExistence type="predicted"/>
<feature type="non-terminal residue" evidence="2">
    <location>
        <position position="84"/>
    </location>
</feature>
<protein>
    <recommendedName>
        <fullName evidence="4">MHC class I antigen</fullName>
    </recommendedName>
</protein>
<dbReference type="EMBL" id="CATNWA010009775">
    <property type="protein sequence ID" value="CAI9558608.1"/>
    <property type="molecule type" value="Genomic_DNA"/>
</dbReference>
<evidence type="ECO:0000256" key="1">
    <source>
        <dbReference type="SAM" id="MobiDB-lite"/>
    </source>
</evidence>
<evidence type="ECO:0008006" key="4">
    <source>
        <dbReference type="Google" id="ProtNLM"/>
    </source>
</evidence>
<gene>
    <name evidence="2" type="ORF">SPARVUS_LOCUS4920581</name>
</gene>
<dbReference type="Proteomes" id="UP001162483">
    <property type="component" value="Unassembled WGS sequence"/>
</dbReference>
<feature type="compositionally biased region" description="Basic and acidic residues" evidence="1">
    <location>
        <begin position="74"/>
        <end position="84"/>
    </location>
</feature>
<name>A0ABN9CET7_9NEOB</name>